<dbReference type="Pfam" id="PF12833">
    <property type="entry name" value="HTH_18"/>
    <property type="match status" value="1"/>
</dbReference>
<evidence type="ECO:0000256" key="4">
    <source>
        <dbReference type="ARBA" id="ARBA00023015"/>
    </source>
</evidence>
<dbReference type="SUPFAM" id="SSF55874">
    <property type="entry name" value="ATPase domain of HSP90 chaperone/DNA topoisomerase II/histidine kinase"/>
    <property type="match status" value="1"/>
</dbReference>
<dbReference type="SMART" id="SM00342">
    <property type="entry name" value="HTH_ARAC"/>
    <property type="match status" value="1"/>
</dbReference>
<evidence type="ECO:0000256" key="2">
    <source>
        <dbReference type="ARBA" id="ARBA00012438"/>
    </source>
</evidence>
<evidence type="ECO:0000259" key="9">
    <source>
        <dbReference type="PROSITE" id="PS01124"/>
    </source>
</evidence>
<dbReference type="PROSITE" id="PS00041">
    <property type="entry name" value="HTH_ARAC_FAMILY_1"/>
    <property type="match status" value="1"/>
</dbReference>
<dbReference type="Pfam" id="PF00072">
    <property type="entry name" value="Response_reg"/>
    <property type="match status" value="1"/>
</dbReference>
<dbReference type="PRINTS" id="PR00344">
    <property type="entry name" value="BCTRLSENSOR"/>
</dbReference>
<dbReference type="InterPro" id="IPR036890">
    <property type="entry name" value="HATPase_C_sf"/>
</dbReference>
<dbReference type="InterPro" id="IPR005467">
    <property type="entry name" value="His_kinase_dom"/>
</dbReference>
<dbReference type="Pfam" id="PF07494">
    <property type="entry name" value="Reg_prop"/>
    <property type="match status" value="5"/>
</dbReference>
<evidence type="ECO:0000256" key="5">
    <source>
        <dbReference type="ARBA" id="ARBA00023125"/>
    </source>
</evidence>
<evidence type="ECO:0000256" key="7">
    <source>
        <dbReference type="PROSITE-ProRule" id="PRU00169"/>
    </source>
</evidence>
<evidence type="ECO:0000256" key="8">
    <source>
        <dbReference type="SAM" id="Phobius"/>
    </source>
</evidence>
<evidence type="ECO:0000256" key="1">
    <source>
        <dbReference type="ARBA" id="ARBA00000085"/>
    </source>
</evidence>
<dbReference type="InterPro" id="IPR018060">
    <property type="entry name" value="HTH_AraC"/>
</dbReference>
<feature type="transmembrane region" description="Helical" evidence="8">
    <location>
        <begin position="20"/>
        <end position="39"/>
    </location>
</feature>
<dbReference type="PANTHER" id="PTHR43547:SF2">
    <property type="entry name" value="HYBRID SIGNAL TRANSDUCTION HISTIDINE KINASE C"/>
    <property type="match status" value="1"/>
</dbReference>
<evidence type="ECO:0000259" key="10">
    <source>
        <dbReference type="PROSITE" id="PS50109"/>
    </source>
</evidence>
<dbReference type="Gene3D" id="3.40.50.2300">
    <property type="match status" value="1"/>
</dbReference>
<dbReference type="Pfam" id="PF02518">
    <property type="entry name" value="HATPase_c"/>
    <property type="match status" value="1"/>
</dbReference>
<evidence type="ECO:0000256" key="3">
    <source>
        <dbReference type="ARBA" id="ARBA00022553"/>
    </source>
</evidence>
<dbReference type="InterPro" id="IPR036097">
    <property type="entry name" value="HisK_dim/P_sf"/>
</dbReference>
<dbReference type="SMART" id="SM00388">
    <property type="entry name" value="HisKA"/>
    <property type="match status" value="1"/>
</dbReference>
<dbReference type="Gene3D" id="2.130.10.10">
    <property type="entry name" value="YVTN repeat-like/Quinoprotein amine dehydrogenase"/>
    <property type="match status" value="2"/>
</dbReference>
<feature type="modified residue" description="4-aspartylphosphate" evidence="7">
    <location>
        <position position="1145"/>
    </location>
</feature>
<gene>
    <name evidence="12" type="ORF">CIK91_00065</name>
</gene>
<keyword evidence="8" id="KW-0472">Membrane</keyword>
<evidence type="ECO:0000313" key="13">
    <source>
        <dbReference type="Proteomes" id="UP000216189"/>
    </source>
</evidence>
<dbReference type="PROSITE" id="PS01124">
    <property type="entry name" value="HTH_ARAC_FAMILY_2"/>
    <property type="match status" value="1"/>
</dbReference>
<dbReference type="CDD" id="cd00082">
    <property type="entry name" value="HisKA"/>
    <property type="match status" value="1"/>
</dbReference>
<dbReference type="InterPro" id="IPR009057">
    <property type="entry name" value="Homeodomain-like_sf"/>
</dbReference>
<dbReference type="CDD" id="cd17574">
    <property type="entry name" value="REC_OmpR"/>
    <property type="match status" value="1"/>
</dbReference>
<keyword evidence="6" id="KW-0804">Transcription</keyword>
<dbReference type="InterPro" id="IPR011006">
    <property type="entry name" value="CheY-like_superfamily"/>
</dbReference>
<dbReference type="PROSITE" id="PS50110">
    <property type="entry name" value="RESPONSE_REGULATORY"/>
    <property type="match status" value="1"/>
</dbReference>
<dbReference type="InterPro" id="IPR003661">
    <property type="entry name" value="HisK_dim/P_dom"/>
</dbReference>
<comment type="catalytic activity">
    <reaction evidence="1">
        <text>ATP + protein L-histidine = ADP + protein N-phospho-L-histidine.</text>
        <dbReference type="EC" id="2.7.13.3"/>
    </reaction>
</comment>
<dbReference type="InterPro" id="IPR013783">
    <property type="entry name" value="Ig-like_fold"/>
</dbReference>
<dbReference type="Gene3D" id="1.10.10.60">
    <property type="entry name" value="Homeodomain-like"/>
    <property type="match status" value="2"/>
</dbReference>
<dbReference type="Gene3D" id="3.30.565.10">
    <property type="entry name" value="Histidine kinase-like ATPase, C-terminal domain"/>
    <property type="match status" value="1"/>
</dbReference>
<name>A0ABX4EKT2_SEGBR</name>
<dbReference type="SMART" id="SM00387">
    <property type="entry name" value="HATPase_c"/>
    <property type="match status" value="1"/>
</dbReference>
<dbReference type="InterPro" id="IPR001789">
    <property type="entry name" value="Sig_transdc_resp-reg_receiver"/>
</dbReference>
<dbReference type="SUPFAM" id="SSF46689">
    <property type="entry name" value="Homeodomain-like"/>
    <property type="match status" value="2"/>
</dbReference>
<dbReference type="Gene3D" id="2.60.40.10">
    <property type="entry name" value="Immunoglobulins"/>
    <property type="match status" value="1"/>
</dbReference>
<dbReference type="EMBL" id="NPJF01000001">
    <property type="protein sequence ID" value="OYP57463.1"/>
    <property type="molecule type" value="Genomic_DNA"/>
</dbReference>
<feature type="domain" description="Histidine kinase" evidence="10">
    <location>
        <begin position="845"/>
        <end position="1063"/>
    </location>
</feature>
<keyword evidence="8" id="KW-1133">Transmembrane helix</keyword>
<dbReference type="EC" id="2.7.13.3" evidence="2"/>
<dbReference type="PROSITE" id="PS50109">
    <property type="entry name" value="HIS_KIN"/>
    <property type="match status" value="1"/>
</dbReference>
<dbReference type="Proteomes" id="UP000216189">
    <property type="component" value="Unassembled WGS sequence"/>
</dbReference>
<sequence length="1409" mass="161733">MYLCIHTCVRKQVHTRVFIMKHWLLFAFYYLLSLSIYAAQSRTDFDVKKLGLREGLSSNYILDIKQDKWGFMWFATEQGLNRFDGSRFISYYKSPGQLTDNNIRSLLDDPKRPILWIGTRDRGLNAFNYATNTFKNYRHNNQDRYSLIANEITYLTRAYDGNMWITTYSSGLDHFNYKTGKFTHYNSKNVKGLPDDDLWCALDLRDGLILVGHRHHGLTLINTHTRKAKNFRANSIQPSSLMSDEVNSLYQDPVGNIWVGTSKGLCLYDYATDKITPVHHPQIDGHRIFTIGISENYRIMVSVEQNGIILLHSPQELSQKEVFHFNQITAGDTQHSLVSNFVRTFYEDSHHNLWIGHYGSGVNFITNSLPPIHKIIYGANSDEFLSARSVLSLVVDNQNHLFVGTGGYGVAEFSPDLHRIAEYSMNNSVIRAAYKDKSGNLWFGSYLNGAYVRKGSQMTHILNKEDVRCFQEDPLGRIRIGTATGVIIVDKNTLKVIRSIKREGFMVTSIVFDKKGNAWENVLGDGIYVYSPNEKLIKRFSSRTGFPTNTAAHLMQDRDGYIWAATDEGLVRFDNQFVKGKYKLYTTKDGLKSNFIRAVIQNRDGDIWVSTAKGLSCLRKGKFINFGYYDNVLVGDFVAGGVAQGLNNNIYFGTTEAGINYFNPKDIFSRRKELKAYITGLHLYHNNGNEIEDSVVNLIGKKELRVESDQNTLDIDLNIQEYEYRHCVEYCYKLEGVNKDWYYTSKNRAILHEVPYGTHNLLVKCHLRNQPWPKKYTAFKLIIVAPWYFTWWMKMLYIFVFIGIIFVIVRTIIRHIQLKYLLESEKMNLANEQALSEERIRFYTNITHELRTPLTLILSPLEDISKRTDLPDSVNHQLSLIHQNAQHLNNLITSILEFRKSVSKTRELLISHDNIVDYIHECIIKYQELNRKKEVEIRFFAQEPHIEMYFDKDAIGMIVDNLVTNSIKYTERGSIDISVERRRLLNKHLVDITISDTGHGISQKAQEHIYERFYQERGKHQASGTGIGLALVKQLVELHQGTIQLKSSLEQGTSFVVSLDEENVYPKAKRSNQHTPIAANTKELSTENNQAADEKPIMLVVEDNHDILEYVTASFAQHFTVKQAQNGQEGLAIALETIPDIIISDIMMPKMDGNMMCRTLKEDMRTCHIPIILLTAKDSNDAKVEGYEAGADSYITKPFTHAILESRVNNLLQQRKRLASVILESQTETVLKYGNRRTTPPKTFKSETVGQAFMLLSALTAAKKDGKTSVNSDSIDFLKTDENPQYTAITTANETVRLNTTDKKFLDKVNQYIQDNIRNDLDVNMIADHVAMSGSSLYRKMKALTGLSTNEYIRKYRMHYAEQLMMENKYSLNDISFMVGINSIAYFRKSFKAEFGDLPTDYMKKKGLL</sequence>
<dbReference type="Gene3D" id="1.10.287.130">
    <property type="match status" value="1"/>
</dbReference>
<keyword evidence="3 7" id="KW-0597">Phosphoprotein</keyword>
<evidence type="ECO:0000259" key="11">
    <source>
        <dbReference type="PROSITE" id="PS50110"/>
    </source>
</evidence>
<evidence type="ECO:0000256" key="6">
    <source>
        <dbReference type="ARBA" id="ARBA00023163"/>
    </source>
</evidence>
<feature type="domain" description="HTH araC/xylS-type" evidence="9">
    <location>
        <begin position="1307"/>
        <end position="1405"/>
    </location>
</feature>
<keyword evidence="4" id="KW-0805">Transcription regulation</keyword>
<dbReference type="InterPro" id="IPR004358">
    <property type="entry name" value="Sig_transdc_His_kin-like_C"/>
</dbReference>
<dbReference type="SMART" id="SM00448">
    <property type="entry name" value="REC"/>
    <property type="match status" value="1"/>
</dbReference>
<proteinExistence type="predicted"/>
<dbReference type="SUPFAM" id="SSF52172">
    <property type="entry name" value="CheY-like"/>
    <property type="match status" value="1"/>
</dbReference>
<dbReference type="Pfam" id="PF00512">
    <property type="entry name" value="HisKA"/>
    <property type="match status" value="1"/>
</dbReference>
<accession>A0ABX4EKT2</accession>
<feature type="transmembrane region" description="Helical" evidence="8">
    <location>
        <begin position="791"/>
        <end position="813"/>
    </location>
</feature>
<dbReference type="InterPro" id="IPR011110">
    <property type="entry name" value="Reg_prop"/>
</dbReference>
<dbReference type="SUPFAM" id="SSF63829">
    <property type="entry name" value="Calcium-dependent phosphotriesterase"/>
    <property type="match status" value="3"/>
</dbReference>
<dbReference type="InterPro" id="IPR015943">
    <property type="entry name" value="WD40/YVTN_repeat-like_dom_sf"/>
</dbReference>
<organism evidence="12 13">
    <name type="scientific">Segatella bryantii</name>
    <name type="common">Prevotella bryantii</name>
    <dbReference type="NCBI Taxonomy" id="77095"/>
    <lineage>
        <taxon>Bacteria</taxon>
        <taxon>Pseudomonadati</taxon>
        <taxon>Bacteroidota</taxon>
        <taxon>Bacteroidia</taxon>
        <taxon>Bacteroidales</taxon>
        <taxon>Prevotellaceae</taxon>
        <taxon>Segatella</taxon>
    </lineage>
</organism>
<feature type="domain" description="Response regulatory" evidence="11">
    <location>
        <begin position="1097"/>
        <end position="1212"/>
    </location>
</feature>
<dbReference type="InterPro" id="IPR003594">
    <property type="entry name" value="HATPase_dom"/>
</dbReference>
<reference evidence="12 13" key="1">
    <citation type="submission" date="2017-08" db="EMBL/GenBank/DDBJ databases">
        <title>Comparative genomics of non-oral Prevotella species.</title>
        <authorList>
            <person name="Accetto T."/>
            <person name="Nograsek B."/>
            <person name="Avgustin G."/>
        </authorList>
    </citation>
    <scope>NUCLEOTIDE SEQUENCE [LARGE SCALE GENOMIC DNA]</scope>
    <source>
        <strain evidence="12 13">TC1-1</strain>
    </source>
</reference>
<keyword evidence="8" id="KW-0812">Transmembrane</keyword>
<protein>
    <recommendedName>
        <fullName evidence="2">histidine kinase</fullName>
        <ecNumber evidence="2">2.7.13.3</ecNumber>
    </recommendedName>
</protein>
<evidence type="ECO:0000313" key="12">
    <source>
        <dbReference type="EMBL" id="OYP57463.1"/>
    </source>
</evidence>
<keyword evidence="5" id="KW-0238">DNA-binding</keyword>
<comment type="caution">
    <text evidence="12">The sequence shown here is derived from an EMBL/GenBank/DDBJ whole genome shotgun (WGS) entry which is preliminary data.</text>
</comment>
<dbReference type="PANTHER" id="PTHR43547">
    <property type="entry name" value="TWO-COMPONENT HISTIDINE KINASE"/>
    <property type="match status" value="1"/>
</dbReference>
<dbReference type="SUPFAM" id="SSF47384">
    <property type="entry name" value="Homodimeric domain of signal transducing histidine kinase"/>
    <property type="match status" value="1"/>
</dbReference>
<keyword evidence="13" id="KW-1185">Reference proteome</keyword>
<dbReference type="InterPro" id="IPR018062">
    <property type="entry name" value="HTH_AraC-typ_CS"/>
</dbReference>